<evidence type="ECO:0000256" key="2">
    <source>
        <dbReference type="SAM" id="Phobius"/>
    </source>
</evidence>
<gene>
    <name evidence="4" type="ORF">EZS28_029283</name>
</gene>
<feature type="transmembrane region" description="Helical" evidence="2">
    <location>
        <begin position="272"/>
        <end position="290"/>
    </location>
</feature>
<evidence type="ECO:0000313" key="4">
    <source>
        <dbReference type="EMBL" id="KAA6375189.1"/>
    </source>
</evidence>
<keyword evidence="2" id="KW-0812">Transmembrane</keyword>
<dbReference type="EMBL" id="SNRW01011412">
    <property type="protein sequence ID" value="KAA6375189.1"/>
    <property type="molecule type" value="Genomic_DNA"/>
</dbReference>
<dbReference type="Pfam" id="PF25474">
    <property type="entry name" value="TPR_TmcB"/>
    <property type="match status" value="1"/>
</dbReference>
<dbReference type="OrthoDB" id="10654031at2759"/>
<feature type="transmembrane region" description="Helical" evidence="2">
    <location>
        <begin position="246"/>
        <end position="266"/>
    </location>
</feature>
<accession>A0A5J4UXG3</accession>
<sequence>MSGTNDGGELLSEKPSMFDEGLFFFLFPLYNQPRNPSDIRSIVGWVVRSLQFLAIAFYGGSFNGATLVNKVAGFVEGSYFVSLFKLGMIVFNVAVIVIFLLVLAAVIIISFTYKKIINTSPWIIDFYRNVISFYTTALFIPSISILMSSVDCIKLGDDQPSVLRVLPSQQCLNVTHYIIMAFSIIFTILIAIFHMCYRLFIFTTNPKHGGVTANFSSELQCAFSIIITMQVVVMRTTPSDRGWRSILTILPTIAFILIIISEVPFYRLITNAWLVVVLISYLILRFTCEMDYFVGTKIGGHIALWIVFILLAVALCIGSVFLIRARIQSLQIVRIVDEKSSNTGGLSSLTEQGVTKPVQVTIPNTNQPSINKPQALGSTLQSNTQNANSQSNTMSIPGGADSNEEDDASEALKIHASNSSLIEPATRFLQTKILRTVDNINSADAFFHLAIKMNPGNGKLVAQYSIFARDYRKFTLKADSILRKARSMNANIVLRFIAFAHFKAIADDSNLNHGHDEFDGDDAKGKGAGANAITSAAAKLLFEMAQKYHIEARNWVREFWNNLLRPKVNCESIPELLHKVVETEKNARKNYEELLVSHPNNPQ</sequence>
<keyword evidence="2" id="KW-1133">Transmembrane helix</keyword>
<name>A0A5J4UXG3_9EUKA</name>
<feature type="domain" description="TmcB/TmcC TPR repeats" evidence="3">
    <location>
        <begin position="525"/>
        <end position="603"/>
    </location>
</feature>
<feature type="transmembrane region" description="Helical" evidence="2">
    <location>
        <begin position="174"/>
        <end position="195"/>
    </location>
</feature>
<evidence type="ECO:0000256" key="1">
    <source>
        <dbReference type="SAM" id="MobiDB-lite"/>
    </source>
</evidence>
<dbReference type="Proteomes" id="UP000324800">
    <property type="component" value="Unassembled WGS sequence"/>
</dbReference>
<evidence type="ECO:0000313" key="5">
    <source>
        <dbReference type="Proteomes" id="UP000324800"/>
    </source>
</evidence>
<feature type="transmembrane region" description="Helical" evidence="2">
    <location>
        <begin position="131"/>
        <end position="153"/>
    </location>
</feature>
<comment type="caution">
    <text evidence="4">The sequence shown here is derived from an EMBL/GenBank/DDBJ whole genome shotgun (WGS) entry which is preliminary data.</text>
</comment>
<dbReference type="InterPro" id="IPR052994">
    <property type="entry name" value="Tiny_macrocysts_regulators"/>
</dbReference>
<dbReference type="PANTHER" id="PTHR31600:SF2">
    <property type="entry name" value="GAMETE ENRICHED GENE 10 PROTEIN-RELATED"/>
    <property type="match status" value="1"/>
</dbReference>
<dbReference type="PANTHER" id="PTHR31600">
    <property type="entry name" value="TINY MACROCYSTS PROTEIN B-RELATED"/>
    <property type="match status" value="1"/>
</dbReference>
<feature type="non-terminal residue" evidence="4">
    <location>
        <position position="603"/>
    </location>
</feature>
<feature type="region of interest" description="Disordered" evidence="1">
    <location>
        <begin position="379"/>
        <end position="409"/>
    </location>
</feature>
<organism evidence="4 5">
    <name type="scientific">Streblomastix strix</name>
    <dbReference type="NCBI Taxonomy" id="222440"/>
    <lineage>
        <taxon>Eukaryota</taxon>
        <taxon>Metamonada</taxon>
        <taxon>Preaxostyla</taxon>
        <taxon>Oxymonadida</taxon>
        <taxon>Streblomastigidae</taxon>
        <taxon>Streblomastix</taxon>
    </lineage>
</organism>
<dbReference type="InterPro" id="IPR057352">
    <property type="entry name" value="TPR_TmcB/C"/>
</dbReference>
<feature type="transmembrane region" description="Helical" evidence="2">
    <location>
        <begin position="302"/>
        <end position="323"/>
    </location>
</feature>
<feature type="compositionally biased region" description="Low complexity" evidence="1">
    <location>
        <begin position="379"/>
        <end position="393"/>
    </location>
</feature>
<proteinExistence type="predicted"/>
<keyword evidence="2" id="KW-0472">Membrane</keyword>
<evidence type="ECO:0000259" key="3">
    <source>
        <dbReference type="Pfam" id="PF25474"/>
    </source>
</evidence>
<dbReference type="AlphaFoldDB" id="A0A5J4UXG3"/>
<reference evidence="4 5" key="1">
    <citation type="submission" date="2019-03" db="EMBL/GenBank/DDBJ databases">
        <title>Single cell metagenomics reveals metabolic interactions within the superorganism composed of flagellate Streblomastix strix and complex community of Bacteroidetes bacteria on its surface.</title>
        <authorList>
            <person name="Treitli S.C."/>
            <person name="Kolisko M."/>
            <person name="Husnik F."/>
            <person name="Keeling P."/>
            <person name="Hampl V."/>
        </authorList>
    </citation>
    <scope>NUCLEOTIDE SEQUENCE [LARGE SCALE GENOMIC DNA]</scope>
    <source>
        <strain evidence="4">ST1C</strain>
    </source>
</reference>
<protein>
    <recommendedName>
        <fullName evidence="3">TmcB/TmcC TPR repeats domain-containing protein</fullName>
    </recommendedName>
</protein>
<feature type="transmembrane region" description="Helical" evidence="2">
    <location>
        <begin position="89"/>
        <end position="111"/>
    </location>
</feature>